<feature type="transmembrane region" description="Helical" evidence="1">
    <location>
        <begin position="67"/>
        <end position="85"/>
    </location>
</feature>
<dbReference type="OrthoDB" id="5524812at2"/>
<feature type="transmembrane region" description="Helical" evidence="1">
    <location>
        <begin position="7"/>
        <end position="24"/>
    </location>
</feature>
<dbReference type="EMBL" id="SWMU01000001">
    <property type="protein sequence ID" value="TKS57275.1"/>
    <property type="molecule type" value="Genomic_DNA"/>
</dbReference>
<dbReference type="Proteomes" id="UP000306552">
    <property type="component" value="Unassembled WGS sequence"/>
</dbReference>
<keyword evidence="1" id="KW-0812">Transmembrane</keyword>
<dbReference type="RefSeq" id="WP_138930978.1">
    <property type="nucleotide sequence ID" value="NZ_SWMU01000001.1"/>
</dbReference>
<keyword evidence="3" id="KW-1185">Reference proteome</keyword>
<proteinExistence type="predicted"/>
<evidence type="ECO:0000313" key="2">
    <source>
        <dbReference type="EMBL" id="TKS57275.1"/>
    </source>
</evidence>
<sequence>MNIKSILFIVLQLFLGGMMIYGSISKFETPFAETQEVVDKAQKYLDEDKEHISKLILYVSGMKQTGYFWLVLGLSELIFGLLVIWKKTSLIGGLFLLPITLNILLFHIFLEPDEIGELLMSVGLFLANTLVVAYRSKSLNFLLVK</sequence>
<feature type="transmembrane region" description="Helical" evidence="1">
    <location>
        <begin position="90"/>
        <end position="109"/>
    </location>
</feature>
<organism evidence="2 3">
    <name type="scientific">Mesohalobacter halotolerans</name>
    <dbReference type="NCBI Taxonomy" id="1883405"/>
    <lineage>
        <taxon>Bacteria</taxon>
        <taxon>Pseudomonadati</taxon>
        <taxon>Bacteroidota</taxon>
        <taxon>Flavobacteriia</taxon>
        <taxon>Flavobacteriales</taxon>
        <taxon>Flavobacteriaceae</taxon>
        <taxon>Mesohalobacter</taxon>
    </lineage>
</organism>
<keyword evidence="1" id="KW-1133">Transmembrane helix</keyword>
<name>A0A4V6ALL0_9FLAO</name>
<protein>
    <submittedName>
        <fullName evidence="2">DoxX protein</fullName>
    </submittedName>
</protein>
<accession>A0A4V6ALL0</accession>
<gene>
    <name evidence="2" type="ORF">FCN74_02320</name>
</gene>
<keyword evidence="1" id="KW-0472">Membrane</keyword>
<feature type="transmembrane region" description="Helical" evidence="1">
    <location>
        <begin position="115"/>
        <end position="134"/>
    </location>
</feature>
<comment type="caution">
    <text evidence="2">The sequence shown here is derived from an EMBL/GenBank/DDBJ whole genome shotgun (WGS) entry which is preliminary data.</text>
</comment>
<dbReference type="AlphaFoldDB" id="A0A4V6ALL0"/>
<evidence type="ECO:0000313" key="3">
    <source>
        <dbReference type="Proteomes" id="UP000306552"/>
    </source>
</evidence>
<evidence type="ECO:0000256" key="1">
    <source>
        <dbReference type="SAM" id="Phobius"/>
    </source>
</evidence>
<reference evidence="2 3" key="1">
    <citation type="submission" date="2019-04" db="EMBL/GenBank/DDBJ databases">
        <title>Psychroflexus halotolerans sp. nov., isolated from a marine solar saltern.</title>
        <authorList>
            <person name="Feng X."/>
        </authorList>
    </citation>
    <scope>NUCLEOTIDE SEQUENCE [LARGE SCALE GENOMIC DNA]</scope>
    <source>
        <strain evidence="2 3">WDS2C27</strain>
    </source>
</reference>